<dbReference type="Proteomes" id="UP000289738">
    <property type="component" value="Unassembled WGS sequence"/>
</dbReference>
<name>A0A444WV45_ARAHY</name>
<accession>A0A444WV45</accession>
<sequence>MERVFKRLDRGLANAEWRRRYMNARVDILPRVNSDHHPLLVNLTPGMRLLGERPFRFEVMWKTHPSFNEFIEKTWTNDTPLPRALESLTEALKSWNLEVFGNVFRKKRTILNRLAGIQKAPTYGRNPHLEKLERDLSRELDQILNQEELLWLQKSRQQWIVDGDRNMKFYHTKTAIRRRKNRILKLRRGDGSWCEEQQELKDMAVSFYSSLYKEESTDYLSLDLPISYPNVEERLRNQISNISGFQEQSNLGKYLGAMISDNRKKKDNFKTTLDRVKNKLGGWKMNCLSMAGRITLAKAVISPILNYDMMHTQVPKGICKEVERIQRSFIWGDGRESRKVHAISWETICKPIKEGGLGFRKLSKMNEAFLQKIIWRLVMEKESLWAQVMLSKYGRGQDLRQNILSKQSDSDLWRSLAKVWGFFKDNIEFSIGNRRRIRLWIDPWLKNEEDIFQITSSIKFRPYIPLGITLKKTKFYGV</sequence>
<reference evidence="1 2" key="1">
    <citation type="submission" date="2019-01" db="EMBL/GenBank/DDBJ databases">
        <title>Sequencing of cultivated peanut Arachis hypogaea provides insights into genome evolution and oil improvement.</title>
        <authorList>
            <person name="Chen X."/>
        </authorList>
    </citation>
    <scope>NUCLEOTIDE SEQUENCE [LARGE SCALE GENOMIC DNA]</scope>
    <source>
        <strain evidence="2">cv. Fuhuasheng</strain>
        <tissue evidence="1">Leaves</tissue>
    </source>
</reference>
<protein>
    <submittedName>
        <fullName evidence="1">Uncharacterized protein</fullName>
    </submittedName>
</protein>
<dbReference type="AlphaFoldDB" id="A0A444WV45"/>
<proteinExistence type="predicted"/>
<dbReference type="PANTHER" id="PTHR33116">
    <property type="entry name" value="REVERSE TRANSCRIPTASE ZINC-BINDING DOMAIN-CONTAINING PROTEIN-RELATED-RELATED"/>
    <property type="match status" value="1"/>
</dbReference>
<keyword evidence="2" id="KW-1185">Reference proteome</keyword>
<comment type="caution">
    <text evidence="1">The sequence shown here is derived from an EMBL/GenBank/DDBJ whole genome shotgun (WGS) entry which is preliminary data.</text>
</comment>
<evidence type="ECO:0000313" key="1">
    <source>
        <dbReference type="EMBL" id="RYQ81303.1"/>
    </source>
</evidence>
<gene>
    <name evidence="1" type="ORF">Ahy_Scaffold1g107268</name>
</gene>
<dbReference type="EMBL" id="SDMP01000021">
    <property type="protein sequence ID" value="RYQ81303.1"/>
    <property type="molecule type" value="Genomic_DNA"/>
</dbReference>
<organism evidence="1 2">
    <name type="scientific">Arachis hypogaea</name>
    <name type="common">Peanut</name>
    <dbReference type="NCBI Taxonomy" id="3818"/>
    <lineage>
        <taxon>Eukaryota</taxon>
        <taxon>Viridiplantae</taxon>
        <taxon>Streptophyta</taxon>
        <taxon>Embryophyta</taxon>
        <taxon>Tracheophyta</taxon>
        <taxon>Spermatophyta</taxon>
        <taxon>Magnoliopsida</taxon>
        <taxon>eudicotyledons</taxon>
        <taxon>Gunneridae</taxon>
        <taxon>Pentapetalae</taxon>
        <taxon>rosids</taxon>
        <taxon>fabids</taxon>
        <taxon>Fabales</taxon>
        <taxon>Fabaceae</taxon>
        <taxon>Papilionoideae</taxon>
        <taxon>50 kb inversion clade</taxon>
        <taxon>dalbergioids sensu lato</taxon>
        <taxon>Dalbergieae</taxon>
        <taxon>Pterocarpus clade</taxon>
        <taxon>Arachis</taxon>
    </lineage>
</organism>
<evidence type="ECO:0000313" key="2">
    <source>
        <dbReference type="Proteomes" id="UP000289738"/>
    </source>
</evidence>
<dbReference type="PANTHER" id="PTHR33116:SF78">
    <property type="entry name" value="OS12G0587133 PROTEIN"/>
    <property type="match status" value="1"/>
</dbReference>